<feature type="compositionally biased region" description="Polar residues" evidence="6">
    <location>
        <begin position="740"/>
        <end position="764"/>
    </location>
</feature>
<evidence type="ECO:0000256" key="5">
    <source>
        <dbReference type="ARBA" id="ARBA00023136"/>
    </source>
</evidence>
<comment type="caution">
    <text evidence="9">The sequence shown here is derived from an EMBL/GenBank/DDBJ whole genome shotgun (WGS) entry which is preliminary data.</text>
</comment>
<dbReference type="InterPro" id="IPR036259">
    <property type="entry name" value="MFS_trans_sf"/>
</dbReference>
<sequence length="764" mass="85152">MSDGYSGRQETIPMAEQNIIPGIRPKVDPEAFGEVDPSQYPQPKEATHKIRGKSDIIELLCGTVDQELLTVKTFYFFFYSAFGSLFPLMGIYFKQMGMNPGQCGFLIGSRPFIEFLSAPFWGSLADRYQQGKKLLLLSLLCWILFTLPLGFIQPPARSCMMHNNTHYYLDTPQVVHDVMKREAPQYTHEEIIDDDFVVLKRERRSPRIHFEPGMSPLNIKDIRIINYNENEQSSWVKPLFSSIVYRTQDIQKAFFLLLLLVIIGEFFSAPAITLADSAVITLLGEDADRYGHQRMFGSLGWGLAMFFVGIALDHSTAFPDHPCTPDSKEKNYTICFATFSVLMGAALITATQITFKYDPPPDPADFPEKVIQQPVEPSREDFLQQQLAQQLDLPALRDTSSGLPPQPAPSVGKTQMFAQTMREIPEWVTVLKHFANLKCGSFLFVAWFMGFGIGLIFTFLFWHLQDFGGTPTLFGVASVINHISEIFAYFFSFRLISQMGHVKVLCLGLVGNILRFLYISYLKNPWWVLPFEFMQGITHAAVWAACCSYIAHNTPQHLRSSAQGVLQGLHHGLGRGCGAVIGGIFVTYFGSTATFRGYGLICILVLGAFIFINFYRKDKGFVSDIPVTEDPHQVAEETAHLAPHGVPSNPIPRALSSTRLHELAGSDNHGYGTTTYNTTGGNLDIPGAYAPQPAAPAPGGGITNPFLADSTGGGGYNYQNHYSAQDTSGMQQSQYQSYSTNVPTGNITSLHTQQPQTEQRNYNW</sequence>
<dbReference type="InterPro" id="IPR051717">
    <property type="entry name" value="MFS_MFSD6"/>
</dbReference>
<keyword evidence="3 7" id="KW-0812">Transmembrane</keyword>
<protein>
    <recommendedName>
        <fullName evidence="8">Major facilitator superfamily associated domain-containing protein</fullName>
    </recommendedName>
</protein>
<dbReference type="AlphaFoldDB" id="A0AAW1DCN5"/>
<evidence type="ECO:0000256" key="3">
    <source>
        <dbReference type="ARBA" id="ARBA00022692"/>
    </source>
</evidence>
<evidence type="ECO:0000313" key="9">
    <source>
        <dbReference type="EMBL" id="KAK9508481.1"/>
    </source>
</evidence>
<feature type="transmembrane region" description="Helical" evidence="7">
    <location>
        <begin position="572"/>
        <end position="591"/>
    </location>
</feature>
<comment type="similarity">
    <text evidence="2">Belongs to the major facilitator superfamily. MFSD6 family.</text>
</comment>
<dbReference type="SUPFAM" id="SSF103473">
    <property type="entry name" value="MFS general substrate transporter"/>
    <property type="match status" value="1"/>
</dbReference>
<keyword evidence="5 7" id="KW-0472">Membrane</keyword>
<feature type="transmembrane region" description="Helical" evidence="7">
    <location>
        <begin position="134"/>
        <end position="152"/>
    </location>
</feature>
<dbReference type="Proteomes" id="UP001461498">
    <property type="component" value="Unassembled WGS sequence"/>
</dbReference>
<proteinExistence type="inferred from homology"/>
<accession>A0AAW1DCN5</accession>
<evidence type="ECO:0000259" key="8">
    <source>
        <dbReference type="Pfam" id="PF12832"/>
    </source>
</evidence>
<feature type="domain" description="Major facilitator superfamily associated" evidence="8">
    <location>
        <begin position="69"/>
        <end position="596"/>
    </location>
</feature>
<evidence type="ECO:0000256" key="6">
    <source>
        <dbReference type="SAM" id="MobiDB-lite"/>
    </source>
</evidence>
<dbReference type="PANTHER" id="PTHR16172:SF2">
    <property type="entry name" value="MAJOR FACILITATOR SUPERFAMILY DOMAIN-CONTAINING PROTEIN 6"/>
    <property type="match status" value="1"/>
</dbReference>
<dbReference type="GO" id="GO:0016020">
    <property type="term" value="C:membrane"/>
    <property type="evidence" value="ECO:0007669"/>
    <property type="project" value="UniProtKB-SubCell"/>
</dbReference>
<name>A0AAW1DCN5_9HEMI</name>
<feature type="compositionally biased region" description="Polar residues" evidence="6">
    <location>
        <begin position="718"/>
        <end position="730"/>
    </location>
</feature>
<dbReference type="Gene3D" id="1.20.1250.20">
    <property type="entry name" value="MFS general substrate transporter like domains"/>
    <property type="match status" value="3"/>
</dbReference>
<dbReference type="Pfam" id="PF12832">
    <property type="entry name" value="MFS_1_like"/>
    <property type="match status" value="1"/>
</dbReference>
<feature type="transmembrane region" description="Helical" evidence="7">
    <location>
        <begin position="442"/>
        <end position="462"/>
    </location>
</feature>
<feature type="transmembrane region" description="Helical" evidence="7">
    <location>
        <begin position="295"/>
        <end position="312"/>
    </location>
</feature>
<keyword evidence="10" id="KW-1185">Reference proteome</keyword>
<organism evidence="9 10">
    <name type="scientific">Rhynocoris fuscipes</name>
    <dbReference type="NCBI Taxonomy" id="488301"/>
    <lineage>
        <taxon>Eukaryota</taxon>
        <taxon>Metazoa</taxon>
        <taxon>Ecdysozoa</taxon>
        <taxon>Arthropoda</taxon>
        <taxon>Hexapoda</taxon>
        <taxon>Insecta</taxon>
        <taxon>Pterygota</taxon>
        <taxon>Neoptera</taxon>
        <taxon>Paraneoptera</taxon>
        <taxon>Hemiptera</taxon>
        <taxon>Heteroptera</taxon>
        <taxon>Panheteroptera</taxon>
        <taxon>Cimicomorpha</taxon>
        <taxon>Reduviidae</taxon>
        <taxon>Harpactorinae</taxon>
        <taxon>Harpactorini</taxon>
        <taxon>Rhynocoris</taxon>
    </lineage>
</organism>
<keyword evidence="4 7" id="KW-1133">Transmembrane helix</keyword>
<gene>
    <name evidence="9" type="ORF">O3M35_006028</name>
</gene>
<feature type="transmembrane region" description="Helical" evidence="7">
    <location>
        <begin position="533"/>
        <end position="551"/>
    </location>
</feature>
<evidence type="ECO:0000313" key="10">
    <source>
        <dbReference type="Proteomes" id="UP001461498"/>
    </source>
</evidence>
<dbReference type="PANTHER" id="PTHR16172">
    <property type="entry name" value="MAJOR FACILITATOR SUPERFAMILY DOMAIN-CONTAINING PROTEIN 6-LIKE"/>
    <property type="match status" value="1"/>
</dbReference>
<dbReference type="CDD" id="cd17335">
    <property type="entry name" value="MFS_MFSD6"/>
    <property type="match status" value="1"/>
</dbReference>
<feature type="transmembrane region" description="Helical" evidence="7">
    <location>
        <begin position="253"/>
        <end position="275"/>
    </location>
</feature>
<evidence type="ECO:0000256" key="1">
    <source>
        <dbReference type="ARBA" id="ARBA00004141"/>
    </source>
</evidence>
<reference evidence="9 10" key="1">
    <citation type="submission" date="2022-12" db="EMBL/GenBank/DDBJ databases">
        <title>Chromosome-level genome assembly of true bugs.</title>
        <authorList>
            <person name="Ma L."/>
            <person name="Li H."/>
        </authorList>
    </citation>
    <scope>NUCLEOTIDE SEQUENCE [LARGE SCALE GENOMIC DNA]</scope>
    <source>
        <strain evidence="9">Lab_2022b</strain>
    </source>
</reference>
<feature type="region of interest" description="Disordered" evidence="6">
    <location>
        <begin position="718"/>
        <end position="764"/>
    </location>
</feature>
<feature type="transmembrane region" description="Helical" evidence="7">
    <location>
        <begin position="474"/>
        <end position="492"/>
    </location>
</feature>
<feature type="transmembrane region" description="Helical" evidence="7">
    <location>
        <begin position="504"/>
        <end position="521"/>
    </location>
</feature>
<evidence type="ECO:0000256" key="7">
    <source>
        <dbReference type="SAM" id="Phobius"/>
    </source>
</evidence>
<feature type="transmembrane region" description="Helical" evidence="7">
    <location>
        <begin position="597"/>
        <end position="615"/>
    </location>
</feature>
<comment type="subcellular location">
    <subcellularLocation>
        <location evidence="1">Membrane</location>
        <topology evidence="1">Multi-pass membrane protein</topology>
    </subcellularLocation>
</comment>
<dbReference type="EMBL" id="JAPXFL010000003">
    <property type="protein sequence ID" value="KAK9508481.1"/>
    <property type="molecule type" value="Genomic_DNA"/>
</dbReference>
<dbReference type="InterPro" id="IPR024989">
    <property type="entry name" value="MFS_assoc_dom"/>
</dbReference>
<feature type="transmembrane region" description="Helical" evidence="7">
    <location>
        <begin position="74"/>
        <end position="93"/>
    </location>
</feature>
<evidence type="ECO:0000256" key="2">
    <source>
        <dbReference type="ARBA" id="ARBA00005241"/>
    </source>
</evidence>
<evidence type="ECO:0000256" key="4">
    <source>
        <dbReference type="ARBA" id="ARBA00022989"/>
    </source>
</evidence>